<dbReference type="InterPro" id="IPR045584">
    <property type="entry name" value="Pilin-like"/>
</dbReference>
<dbReference type="Gene3D" id="3.30.700.10">
    <property type="entry name" value="Glycoprotein, Type 4 Pilin"/>
    <property type="match status" value="1"/>
</dbReference>
<dbReference type="InterPro" id="IPR027558">
    <property type="entry name" value="Pre_pil_HX9DG_C"/>
</dbReference>
<keyword evidence="3" id="KW-1185">Reference proteome</keyword>
<dbReference type="NCBIfam" id="TIGR02532">
    <property type="entry name" value="IV_pilin_GFxxxE"/>
    <property type="match status" value="1"/>
</dbReference>
<evidence type="ECO:0000313" key="3">
    <source>
        <dbReference type="Proteomes" id="UP001216907"/>
    </source>
</evidence>
<dbReference type="InterPro" id="IPR012902">
    <property type="entry name" value="N_methyl_site"/>
</dbReference>
<organism evidence="2 3">
    <name type="scientific">Paludisphaera mucosa</name>
    <dbReference type="NCBI Taxonomy" id="3030827"/>
    <lineage>
        <taxon>Bacteria</taxon>
        <taxon>Pseudomonadati</taxon>
        <taxon>Planctomycetota</taxon>
        <taxon>Planctomycetia</taxon>
        <taxon>Isosphaerales</taxon>
        <taxon>Isosphaeraceae</taxon>
        <taxon>Paludisphaera</taxon>
    </lineage>
</organism>
<dbReference type="SUPFAM" id="SSF54523">
    <property type="entry name" value="Pili subunits"/>
    <property type="match status" value="1"/>
</dbReference>
<dbReference type="InterPro" id="IPR011453">
    <property type="entry name" value="DUF1559"/>
</dbReference>
<dbReference type="NCBIfam" id="TIGR04294">
    <property type="entry name" value="pre_pil_HX9DG"/>
    <property type="match status" value="1"/>
</dbReference>
<gene>
    <name evidence="2" type="ORF">PZE19_27210</name>
</gene>
<comment type="caution">
    <text evidence="2">The sequence shown here is derived from an EMBL/GenBank/DDBJ whole genome shotgun (WGS) entry which is preliminary data.</text>
</comment>
<evidence type="ECO:0000259" key="1">
    <source>
        <dbReference type="Pfam" id="PF07596"/>
    </source>
</evidence>
<dbReference type="PANTHER" id="PTHR30093:SF2">
    <property type="entry name" value="TYPE II SECRETION SYSTEM PROTEIN H"/>
    <property type="match status" value="1"/>
</dbReference>
<accession>A0ABT6FIZ6</accession>
<sequence>MLRSDRKARGFTLIELLVVIAIIAVLIALLLPAVQSAREAARRAQCINNLKQIGLAMHNYHSANNSFPMGVAASYNTLNGSNPCVAWSGWSVHSLLLTSMEQTAIYNAANFQLDPLQGVGWDINQTSWSTKIASFLCPSDGNAGKAGYNSYYASRGTTFDADYQVSQNAPPNCGGTKSTGVFSYQTTYGISDITDGTSNTVAFSEGLVGANDNRARPFLTGVNVDSLSSIGSDPTKSQDAGGMLAMGEMPPGAAFSSVLQTCSQAFQTATSGGGLSSNRGGHWAWGTEGFTLFNTLVPPNSTQYTWSTCRFGCGTCGVGSADHTHLTNANSNHSGGVNVLFGDGSTRFVKNSVAMNIWWALGTKNGGEIISSDAY</sequence>
<dbReference type="Pfam" id="PF07596">
    <property type="entry name" value="SBP_bac_10"/>
    <property type="match status" value="1"/>
</dbReference>
<dbReference type="Proteomes" id="UP001216907">
    <property type="component" value="Unassembled WGS sequence"/>
</dbReference>
<dbReference type="PROSITE" id="PS00409">
    <property type="entry name" value="PROKAR_NTER_METHYL"/>
    <property type="match status" value="1"/>
</dbReference>
<dbReference type="RefSeq" id="WP_277863748.1">
    <property type="nucleotide sequence ID" value="NZ_JARRAG010000002.1"/>
</dbReference>
<feature type="domain" description="DUF1559" evidence="1">
    <location>
        <begin position="35"/>
        <end position="354"/>
    </location>
</feature>
<dbReference type="EMBL" id="JARRAG010000002">
    <property type="protein sequence ID" value="MDG3007469.1"/>
    <property type="molecule type" value="Genomic_DNA"/>
</dbReference>
<reference evidence="2 3" key="1">
    <citation type="submission" date="2023-03" db="EMBL/GenBank/DDBJ databases">
        <title>Paludisphaera mucosa sp. nov. a novel planctomycete from northern fen.</title>
        <authorList>
            <person name="Ivanova A."/>
        </authorList>
    </citation>
    <scope>NUCLEOTIDE SEQUENCE [LARGE SCALE GENOMIC DNA]</scope>
    <source>
        <strain evidence="2 3">Pla2</strain>
    </source>
</reference>
<name>A0ABT6FIZ6_9BACT</name>
<evidence type="ECO:0000313" key="2">
    <source>
        <dbReference type="EMBL" id="MDG3007469.1"/>
    </source>
</evidence>
<proteinExistence type="predicted"/>
<protein>
    <submittedName>
        <fullName evidence="2">DUF1559 domain-containing protein</fullName>
    </submittedName>
</protein>
<dbReference type="Pfam" id="PF07963">
    <property type="entry name" value="N_methyl"/>
    <property type="match status" value="1"/>
</dbReference>
<dbReference type="PANTHER" id="PTHR30093">
    <property type="entry name" value="GENERAL SECRETION PATHWAY PROTEIN G"/>
    <property type="match status" value="1"/>
</dbReference>